<organism evidence="1 2">
    <name type="scientific">Candidatus Methanofastidiosum methylothiophilum</name>
    <dbReference type="NCBI Taxonomy" id="1705564"/>
    <lineage>
        <taxon>Archaea</taxon>
        <taxon>Methanobacteriati</taxon>
        <taxon>Methanobacteriota</taxon>
        <taxon>Stenosarchaea group</taxon>
        <taxon>Candidatus Methanofastidiosia</taxon>
        <taxon>Candidatus Methanofastidiosales</taxon>
        <taxon>Candidatus Methanofastidiosaceae</taxon>
        <taxon>Candidatus Methanofastidiosum</taxon>
    </lineage>
</organism>
<protein>
    <submittedName>
        <fullName evidence="1">Uncharacterized protein</fullName>
    </submittedName>
</protein>
<dbReference type="AlphaFoldDB" id="A0A150IPX6"/>
<gene>
    <name evidence="1" type="ORF">AMQ22_02014</name>
</gene>
<comment type="caution">
    <text evidence="1">The sequence shown here is derived from an EMBL/GenBank/DDBJ whole genome shotgun (WGS) entry which is preliminary data.</text>
</comment>
<dbReference type="Proteomes" id="UP000075398">
    <property type="component" value="Unassembled WGS sequence"/>
</dbReference>
<accession>A0A150IPX6</accession>
<reference evidence="1 2" key="1">
    <citation type="journal article" date="2016" name="ISME J.">
        <title>Chasing the elusive Euryarchaeota class WSA2: genomes reveal a uniquely fastidious methyl-reducing methanogen.</title>
        <authorList>
            <person name="Nobu M.K."/>
            <person name="Narihiro T."/>
            <person name="Kuroda K."/>
            <person name="Mei R."/>
            <person name="Liu W.T."/>
        </authorList>
    </citation>
    <scope>NUCLEOTIDE SEQUENCE [LARGE SCALE GENOMIC DNA]</scope>
    <source>
        <strain evidence="1">U1lsi0528_Bin055</strain>
    </source>
</reference>
<name>A0A150IPX6_9EURY</name>
<evidence type="ECO:0000313" key="1">
    <source>
        <dbReference type="EMBL" id="KYC47017.1"/>
    </source>
</evidence>
<evidence type="ECO:0000313" key="2">
    <source>
        <dbReference type="Proteomes" id="UP000075398"/>
    </source>
</evidence>
<proteinExistence type="predicted"/>
<sequence>MVKLTVKFEINTDSYKVAHTILDMMLTRGWDEPGFRDRRIEYKGIVQTPKRCAELDQA</sequence>
<dbReference type="EMBL" id="LNGC01000163">
    <property type="protein sequence ID" value="KYC47017.1"/>
    <property type="molecule type" value="Genomic_DNA"/>
</dbReference>